<organism evidence="2 3">
    <name type="scientific">Bifidobacterium margollesii</name>
    <dbReference type="NCBI Taxonomy" id="2020964"/>
    <lineage>
        <taxon>Bacteria</taxon>
        <taxon>Bacillati</taxon>
        <taxon>Actinomycetota</taxon>
        <taxon>Actinomycetes</taxon>
        <taxon>Bifidobacteriales</taxon>
        <taxon>Bifidobacteriaceae</taxon>
        <taxon>Bifidobacterium</taxon>
    </lineage>
</organism>
<evidence type="ECO:0000313" key="3">
    <source>
        <dbReference type="Proteomes" id="UP000235050"/>
    </source>
</evidence>
<feature type="compositionally biased region" description="Basic and acidic residues" evidence="1">
    <location>
        <begin position="1"/>
        <end position="11"/>
    </location>
</feature>
<evidence type="ECO:0000256" key="1">
    <source>
        <dbReference type="SAM" id="MobiDB-lite"/>
    </source>
</evidence>
<name>A0A2N5J8L4_9BIFI</name>
<keyword evidence="3" id="KW-1185">Reference proteome</keyword>
<gene>
    <name evidence="2" type="ORF">Uis1B_1703</name>
</gene>
<dbReference type="Proteomes" id="UP000235050">
    <property type="component" value="Unassembled WGS sequence"/>
</dbReference>
<reference evidence="2 3" key="1">
    <citation type="submission" date="2017-07" db="EMBL/GenBank/DDBJ databases">
        <title>Bifidobacterium novel species.</title>
        <authorList>
            <person name="Lugli G.A."/>
            <person name="Milani C."/>
            <person name="Duranti S."/>
            <person name="Mangifesta M."/>
        </authorList>
    </citation>
    <scope>NUCLEOTIDE SEQUENCE [LARGE SCALE GENOMIC DNA]</scope>
    <source>
        <strain evidence="3">Uis1B</strain>
    </source>
</reference>
<dbReference type="RefSeq" id="WP_165782819.1">
    <property type="nucleotide sequence ID" value="NZ_NMWU01000029.1"/>
</dbReference>
<protein>
    <submittedName>
        <fullName evidence="2">Uncharacterized protein</fullName>
    </submittedName>
</protein>
<proteinExistence type="predicted"/>
<dbReference type="EMBL" id="NMWU01000029">
    <property type="protein sequence ID" value="PLS30558.1"/>
    <property type="molecule type" value="Genomic_DNA"/>
</dbReference>
<accession>A0A2N5J8L4</accession>
<comment type="caution">
    <text evidence="2">The sequence shown here is derived from an EMBL/GenBank/DDBJ whole genome shotgun (WGS) entry which is preliminary data.</text>
</comment>
<feature type="region of interest" description="Disordered" evidence="1">
    <location>
        <begin position="1"/>
        <end position="25"/>
    </location>
</feature>
<sequence length="59" mass="6587">MAPMTESERTSGGEAGEDNDDRIDVGSALAELDGKSYEEQIDAYRGILKRLRKELDRLD</sequence>
<dbReference type="AlphaFoldDB" id="A0A2N5J8L4"/>
<evidence type="ECO:0000313" key="2">
    <source>
        <dbReference type="EMBL" id="PLS30558.1"/>
    </source>
</evidence>